<name>A0A8H8DGC1_9FUNG</name>
<dbReference type="Proteomes" id="UP000673691">
    <property type="component" value="Unassembled WGS sequence"/>
</dbReference>
<comment type="caution">
    <text evidence="1">The sequence shown here is derived from an EMBL/GenBank/DDBJ whole genome shotgun (WGS) entry which is preliminary data.</text>
</comment>
<gene>
    <name evidence="1" type="ORF">BJ554DRAFT_2820</name>
</gene>
<accession>A0A8H8DGC1</accession>
<evidence type="ECO:0000313" key="1">
    <source>
        <dbReference type="EMBL" id="KAG5457223.1"/>
    </source>
</evidence>
<dbReference type="AlphaFoldDB" id="A0A8H8DGC1"/>
<keyword evidence="2" id="KW-1185">Reference proteome</keyword>
<dbReference type="EMBL" id="JAEFCI010010421">
    <property type="protein sequence ID" value="KAG5457223.1"/>
    <property type="molecule type" value="Genomic_DNA"/>
</dbReference>
<proteinExistence type="predicted"/>
<reference evidence="1 2" key="1">
    <citation type="journal article" name="Sci. Rep.">
        <title>Genome-scale phylogenetic analyses confirm Olpidium as the closest living zoosporic fungus to the non-flagellated, terrestrial fungi.</title>
        <authorList>
            <person name="Chang Y."/>
            <person name="Rochon D."/>
            <person name="Sekimoto S."/>
            <person name="Wang Y."/>
            <person name="Chovatia M."/>
            <person name="Sandor L."/>
            <person name="Salamov A."/>
            <person name="Grigoriev I.V."/>
            <person name="Stajich J.E."/>
            <person name="Spatafora J.W."/>
        </authorList>
    </citation>
    <scope>NUCLEOTIDE SEQUENCE [LARGE SCALE GENOMIC DNA]</scope>
    <source>
        <strain evidence="1">S191</strain>
    </source>
</reference>
<evidence type="ECO:0000313" key="2">
    <source>
        <dbReference type="Proteomes" id="UP000673691"/>
    </source>
</evidence>
<organism evidence="1 2">
    <name type="scientific">Olpidium bornovanus</name>
    <dbReference type="NCBI Taxonomy" id="278681"/>
    <lineage>
        <taxon>Eukaryota</taxon>
        <taxon>Fungi</taxon>
        <taxon>Fungi incertae sedis</taxon>
        <taxon>Olpidiomycota</taxon>
        <taxon>Olpidiomycotina</taxon>
        <taxon>Olpidiomycetes</taxon>
        <taxon>Olpidiales</taxon>
        <taxon>Olpidiaceae</taxon>
        <taxon>Olpidium</taxon>
    </lineage>
</organism>
<protein>
    <submittedName>
        <fullName evidence="1">Uncharacterized protein</fullName>
    </submittedName>
</protein>
<sequence>MQNRMPHAFCIYTLAGEGDFQRLDQQSFDLLLDVLDLRLQVGRLVRCHGRGYNRPRHATCTTESRFGWNEDVCDIFVLAEKRQVQKDLQRLRVCSHYNELRDAAVKGLGGYITPTEAAGVRRGCPKPEAKGCE</sequence>